<dbReference type="Proteomes" id="UP001212997">
    <property type="component" value="Unassembled WGS sequence"/>
</dbReference>
<dbReference type="GO" id="GO:0004674">
    <property type="term" value="F:protein serine/threonine kinase activity"/>
    <property type="evidence" value="ECO:0007669"/>
    <property type="project" value="TreeGrafter"/>
</dbReference>
<dbReference type="SUPFAM" id="SSF56112">
    <property type="entry name" value="Protein kinase-like (PK-like)"/>
    <property type="match status" value="1"/>
</dbReference>
<evidence type="ECO:0000313" key="4">
    <source>
        <dbReference type="Proteomes" id="UP001212997"/>
    </source>
</evidence>
<feature type="binding site" evidence="1">
    <location>
        <position position="230"/>
    </location>
    <ligand>
        <name>ATP</name>
        <dbReference type="ChEBI" id="CHEBI:30616"/>
    </ligand>
</feature>
<name>A0AAD5V2G0_9APHY</name>
<feature type="domain" description="Protein kinase" evidence="2">
    <location>
        <begin position="203"/>
        <end position="422"/>
    </location>
</feature>
<dbReference type="EMBL" id="JANAWD010000266">
    <property type="protein sequence ID" value="KAJ3482581.1"/>
    <property type="molecule type" value="Genomic_DNA"/>
</dbReference>
<dbReference type="Gene3D" id="1.10.510.10">
    <property type="entry name" value="Transferase(Phosphotransferase) domain 1"/>
    <property type="match status" value="1"/>
</dbReference>
<evidence type="ECO:0000259" key="2">
    <source>
        <dbReference type="PROSITE" id="PS50011"/>
    </source>
</evidence>
<dbReference type="InterPro" id="IPR017441">
    <property type="entry name" value="Protein_kinase_ATP_BS"/>
</dbReference>
<comment type="caution">
    <text evidence="3">The sequence shown here is derived from an EMBL/GenBank/DDBJ whole genome shotgun (WGS) entry which is preliminary data.</text>
</comment>
<gene>
    <name evidence="3" type="ORF">NLI96_g6880</name>
</gene>
<dbReference type="InterPro" id="IPR011009">
    <property type="entry name" value="Kinase-like_dom_sf"/>
</dbReference>
<protein>
    <recommendedName>
        <fullName evidence="2">Protein kinase domain-containing protein</fullName>
    </recommendedName>
</protein>
<reference evidence="3" key="1">
    <citation type="submission" date="2022-07" db="EMBL/GenBank/DDBJ databases">
        <title>Genome Sequence of Physisporinus lineatus.</title>
        <authorList>
            <person name="Buettner E."/>
        </authorList>
    </citation>
    <scope>NUCLEOTIDE SEQUENCE</scope>
    <source>
        <strain evidence="3">VT162</strain>
    </source>
</reference>
<keyword evidence="1" id="KW-0547">Nucleotide-binding</keyword>
<accession>A0AAD5V2G0</accession>
<dbReference type="PROSITE" id="PS00107">
    <property type="entry name" value="PROTEIN_KINASE_ATP"/>
    <property type="match status" value="1"/>
</dbReference>
<keyword evidence="4" id="KW-1185">Reference proteome</keyword>
<dbReference type="InterPro" id="IPR051681">
    <property type="entry name" value="Ser/Thr_Kinases-Pseudokinases"/>
</dbReference>
<dbReference type="PROSITE" id="PS50011">
    <property type="entry name" value="PROTEIN_KINASE_DOM"/>
    <property type="match status" value="1"/>
</dbReference>
<sequence>MSSLAFFGASPGTELYPRYLQMGYDFALPFPDNCDAQPPPHSILRIPSSSAREEEKPVVFASAPPSRLRKPGIDVSSMGYPSGASKVSGEIHGSTRGRPQAALPQLILPGLPPRPQHPLPPQHGRGYESIPPSISHVFPPVLMRGPIVEHSISLVKAAIITGDTSGIIGLSNEKMQCVVDVIHELCFASGIVPQALILKGFVISNVDSIGGGGFADIYQGTYRQVPVALKRLRVFQTLEESKRLSLRKAFYQEALIWHQLDHPHVLNLLGVGEDASGRMPYMVLPWIEYGNVRQLLDQKIKETQFHGTLFLTTITRWLLEIAQGLSYLHSEGVVHGDLRGVNILVDRSGKMKLADFGLAVIAEAGQSLSVTIRGGAFGWLAPELIDPESFGFVDARPTFASDIYSFACVCIEVRSTLDPRLR</sequence>
<evidence type="ECO:0000256" key="1">
    <source>
        <dbReference type="PROSITE-ProRule" id="PRU10141"/>
    </source>
</evidence>
<dbReference type="GO" id="GO:0005524">
    <property type="term" value="F:ATP binding"/>
    <property type="evidence" value="ECO:0007669"/>
    <property type="project" value="UniProtKB-UniRule"/>
</dbReference>
<proteinExistence type="predicted"/>
<dbReference type="PANTHER" id="PTHR44329">
    <property type="entry name" value="SERINE/THREONINE-PROTEIN KINASE TNNI3K-RELATED"/>
    <property type="match status" value="1"/>
</dbReference>
<dbReference type="InterPro" id="IPR000719">
    <property type="entry name" value="Prot_kinase_dom"/>
</dbReference>
<dbReference type="InterPro" id="IPR008266">
    <property type="entry name" value="Tyr_kinase_AS"/>
</dbReference>
<evidence type="ECO:0000313" key="3">
    <source>
        <dbReference type="EMBL" id="KAJ3482581.1"/>
    </source>
</evidence>
<dbReference type="InterPro" id="IPR001245">
    <property type="entry name" value="Ser-Thr/Tyr_kinase_cat_dom"/>
</dbReference>
<keyword evidence="1" id="KW-0067">ATP-binding</keyword>
<dbReference type="AlphaFoldDB" id="A0AAD5V2G0"/>
<organism evidence="3 4">
    <name type="scientific">Meripilus lineatus</name>
    <dbReference type="NCBI Taxonomy" id="2056292"/>
    <lineage>
        <taxon>Eukaryota</taxon>
        <taxon>Fungi</taxon>
        <taxon>Dikarya</taxon>
        <taxon>Basidiomycota</taxon>
        <taxon>Agaricomycotina</taxon>
        <taxon>Agaricomycetes</taxon>
        <taxon>Polyporales</taxon>
        <taxon>Meripilaceae</taxon>
        <taxon>Meripilus</taxon>
    </lineage>
</organism>
<dbReference type="Pfam" id="PF07714">
    <property type="entry name" value="PK_Tyr_Ser-Thr"/>
    <property type="match status" value="1"/>
</dbReference>
<dbReference type="PROSITE" id="PS00109">
    <property type="entry name" value="PROTEIN_KINASE_TYR"/>
    <property type="match status" value="1"/>
</dbReference>